<evidence type="ECO:0000313" key="1">
    <source>
        <dbReference type="EMBL" id="MDA2806317.1"/>
    </source>
</evidence>
<sequence>MTERTARGVLVLVAGALLVGGLVMAGVLPVPDGPGAQGGLPLAAIDVGLSPALVGGP</sequence>
<name>A0ABT4TNP9_9ACTN</name>
<reference evidence="1" key="1">
    <citation type="submission" date="2023-01" db="EMBL/GenBank/DDBJ databases">
        <title>Draft genome sequence of Nocardiopsis sp. LSu2-4 isolated from halophytes.</title>
        <authorList>
            <person name="Duangmal K."/>
            <person name="Chantavorakit T."/>
        </authorList>
    </citation>
    <scope>NUCLEOTIDE SEQUENCE</scope>
    <source>
        <strain evidence="1">LSu2-4</strain>
    </source>
</reference>
<dbReference type="RefSeq" id="WP_270678961.1">
    <property type="nucleotide sequence ID" value="NZ_JAQFWP010000033.1"/>
</dbReference>
<proteinExistence type="predicted"/>
<dbReference type="EMBL" id="JAQFWP010000033">
    <property type="protein sequence ID" value="MDA2806317.1"/>
    <property type="molecule type" value="Genomic_DNA"/>
</dbReference>
<keyword evidence="2" id="KW-1185">Reference proteome</keyword>
<gene>
    <name evidence="1" type="ORF">O4U47_17530</name>
</gene>
<protein>
    <submittedName>
        <fullName evidence="1">Uncharacterized protein</fullName>
    </submittedName>
</protein>
<comment type="caution">
    <text evidence="1">The sequence shown here is derived from an EMBL/GenBank/DDBJ whole genome shotgun (WGS) entry which is preliminary data.</text>
</comment>
<dbReference type="Proteomes" id="UP001165685">
    <property type="component" value="Unassembled WGS sequence"/>
</dbReference>
<accession>A0ABT4TNP9</accession>
<organism evidence="1 2">
    <name type="scientific">Nocardiopsis suaedae</name>
    <dbReference type="NCBI Taxonomy" id="3018444"/>
    <lineage>
        <taxon>Bacteria</taxon>
        <taxon>Bacillati</taxon>
        <taxon>Actinomycetota</taxon>
        <taxon>Actinomycetes</taxon>
        <taxon>Streptosporangiales</taxon>
        <taxon>Nocardiopsidaceae</taxon>
        <taxon>Nocardiopsis</taxon>
    </lineage>
</organism>
<evidence type="ECO:0000313" key="2">
    <source>
        <dbReference type="Proteomes" id="UP001165685"/>
    </source>
</evidence>